<dbReference type="PROSITE" id="PS51118">
    <property type="entry name" value="HTH_HXLR"/>
    <property type="match status" value="1"/>
</dbReference>
<dbReference type="EMBL" id="JACXWY010000031">
    <property type="protein sequence ID" value="MBD3849176.1"/>
    <property type="molecule type" value="Genomic_DNA"/>
</dbReference>
<dbReference type="InterPro" id="IPR036388">
    <property type="entry name" value="WH-like_DNA-bd_sf"/>
</dbReference>
<dbReference type="InterPro" id="IPR036390">
    <property type="entry name" value="WH_DNA-bd_sf"/>
</dbReference>
<comment type="caution">
    <text evidence="5">The sequence shown here is derived from an EMBL/GenBank/DDBJ whole genome shotgun (WGS) entry which is preliminary data.</text>
</comment>
<evidence type="ECO:0000256" key="2">
    <source>
        <dbReference type="ARBA" id="ARBA00023125"/>
    </source>
</evidence>
<protein>
    <submittedName>
        <fullName evidence="5">Helix-turn-helix transcriptional regulator</fullName>
    </submittedName>
</protein>
<dbReference type="GO" id="GO:0006355">
    <property type="term" value="P:regulation of DNA-templated transcription"/>
    <property type="evidence" value="ECO:0007669"/>
    <property type="project" value="UniProtKB-ARBA"/>
</dbReference>
<evidence type="ECO:0000313" key="5">
    <source>
        <dbReference type="EMBL" id="MBD3849176.1"/>
    </source>
</evidence>
<evidence type="ECO:0000259" key="4">
    <source>
        <dbReference type="PROSITE" id="PS51118"/>
    </source>
</evidence>
<sequence length="135" mass="15447">MLRRPDPFQALCPTRRVLDRIGDTWAVLILIALDDGTLRFNELRRRIENISQKMLSQTLKSLERDGLVRREVFATVPVTVEYSLTELGRTLSQTVHQLTLWAETHIGEIEEAQQRYDRGLTPSASGRVPLPLNLP</sequence>
<evidence type="ECO:0000313" key="6">
    <source>
        <dbReference type="Proteomes" id="UP000619295"/>
    </source>
</evidence>
<keyword evidence="1" id="KW-0805">Transcription regulation</keyword>
<reference evidence="5" key="1">
    <citation type="submission" date="2020-09" db="EMBL/GenBank/DDBJ databases">
        <title>Bosea spartocytisi sp. nov. a root nodule endophyte of Spartocytisus supranubius in the high mountain ecosystem fo the Teide National Park (Canary Islands, Spain).</title>
        <authorList>
            <person name="Pulido-Suarez L."/>
            <person name="Peix A."/>
            <person name="Igual J.M."/>
            <person name="Socas-Perez N."/>
            <person name="Velazquez E."/>
            <person name="Flores-Felix J.D."/>
            <person name="Leon-Barrios M."/>
        </authorList>
    </citation>
    <scope>NUCLEOTIDE SEQUENCE</scope>
    <source>
        <strain evidence="5">SSUT16</strain>
    </source>
</reference>
<dbReference type="Proteomes" id="UP000619295">
    <property type="component" value="Unassembled WGS sequence"/>
</dbReference>
<dbReference type="GO" id="GO:0003677">
    <property type="term" value="F:DNA binding"/>
    <property type="evidence" value="ECO:0007669"/>
    <property type="project" value="UniProtKB-KW"/>
</dbReference>
<evidence type="ECO:0000256" key="1">
    <source>
        <dbReference type="ARBA" id="ARBA00023015"/>
    </source>
</evidence>
<accession>A0A927I2Q5</accession>
<feature type="domain" description="HTH hxlR-type" evidence="4">
    <location>
        <begin position="12"/>
        <end position="110"/>
    </location>
</feature>
<dbReference type="RefSeq" id="WP_051987561.1">
    <property type="nucleotide sequence ID" value="NZ_JACXWY010000031.1"/>
</dbReference>
<dbReference type="Gene3D" id="1.10.10.10">
    <property type="entry name" value="Winged helix-like DNA-binding domain superfamily/Winged helix DNA-binding domain"/>
    <property type="match status" value="1"/>
</dbReference>
<dbReference type="InterPro" id="IPR002577">
    <property type="entry name" value="HTH_HxlR"/>
</dbReference>
<dbReference type="Pfam" id="PF01638">
    <property type="entry name" value="HxlR"/>
    <property type="match status" value="1"/>
</dbReference>
<dbReference type="SUPFAM" id="SSF46785">
    <property type="entry name" value="Winged helix' DNA-binding domain"/>
    <property type="match status" value="1"/>
</dbReference>
<organism evidence="5 6">
    <name type="scientific">Bosea spartocytisi</name>
    <dbReference type="NCBI Taxonomy" id="2773451"/>
    <lineage>
        <taxon>Bacteria</taxon>
        <taxon>Pseudomonadati</taxon>
        <taxon>Pseudomonadota</taxon>
        <taxon>Alphaproteobacteria</taxon>
        <taxon>Hyphomicrobiales</taxon>
        <taxon>Boseaceae</taxon>
        <taxon>Bosea</taxon>
    </lineage>
</organism>
<dbReference type="PANTHER" id="PTHR33204:SF37">
    <property type="entry name" value="HTH-TYPE TRANSCRIPTIONAL REGULATOR YODB"/>
    <property type="match status" value="1"/>
</dbReference>
<dbReference type="InterPro" id="IPR011991">
    <property type="entry name" value="ArsR-like_HTH"/>
</dbReference>
<keyword evidence="6" id="KW-1185">Reference proteome</keyword>
<dbReference type="PANTHER" id="PTHR33204">
    <property type="entry name" value="TRANSCRIPTIONAL REGULATOR, MARR FAMILY"/>
    <property type="match status" value="1"/>
</dbReference>
<keyword evidence="2" id="KW-0238">DNA-binding</keyword>
<proteinExistence type="predicted"/>
<evidence type="ECO:0000256" key="3">
    <source>
        <dbReference type="ARBA" id="ARBA00023163"/>
    </source>
</evidence>
<dbReference type="AlphaFoldDB" id="A0A927I2Q5"/>
<keyword evidence="3" id="KW-0804">Transcription</keyword>
<dbReference type="CDD" id="cd00090">
    <property type="entry name" value="HTH_ARSR"/>
    <property type="match status" value="1"/>
</dbReference>
<gene>
    <name evidence="5" type="ORF">IED13_26040</name>
</gene>
<name>A0A927I2Q5_9HYPH</name>